<gene>
    <name evidence="1" type="ORF">TAV2_LOCUS4168</name>
</gene>
<comment type="caution">
    <text evidence="1">The sequence shown here is derived from an EMBL/GenBank/DDBJ whole genome shotgun (WGS) entry which is preliminary data.</text>
</comment>
<dbReference type="EMBL" id="CAJVSB020000018">
    <property type="protein sequence ID" value="CAH2040634.1"/>
    <property type="molecule type" value="Genomic_DNA"/>
</dbReference>
<reference evidence="1 2" key="1">
    <citation type="submission" date="2022-03" db="EMBL/GenBank/DDBJ databases">
        <authorList>
            <person name="Nunn A."/>
            <person name="Chopra R."/>
            <person name="Nunn A."/>
            <person name="Contreras Garrido A."/>
        </authorList>
    </citation>
    <scope>NUCLEOTIDE SEQUENCE [LARGE SCALE GENOMIC DNA]</scope>
</reference>
<name>A0AAU9RF42_THLAR</name>
<evidence type="ECO:0000313" key="1">
    <source>
        <dbReference type="EMBL" id="CAH2040634.1"/>
    </source>
</evidence>
<organism evidence="1 2">
    <name type="scientific">Thlaspi arvense</name>
    <name type="common">Field penny-cress</name>
    <dbReference type="NCBI Taxonomy" id="13288"/>
    <lineage>
        <taxon>Eukaryota</taxon>
        <taxon>Viridiplantae</taxon>
        <taxon>Streptophyta</taxon>
        <taxon>Embryophyta</taxon>
        <taxon>Tracheophyta</taxon>
        <taxon>Spermatophyta</taxon>
        <taxon>Magnoliopsida</taxon>
        <taxon>eudicotyledons</taxon>
        <taxon>Gunneridae</taxon>
        <taxon>Pentapetalae</taxon>
        <taxon>rosids</taxon>
        <taxon>malvids</taxon>
        <taxon>Brassicales</taxon>
        <taxon>Brassicaceae</taxon>
        <taxon>Thlaspideae</taxon>
        <taxon>Thlaspi</taxon>
    </lineage>
</organism>
<evidence type="ECO:0000313" key="2">
    <source>
        <dbReference type="Proteomes" id="UP000836841"/>
    </source>
</evidence>
<sequence length="84" mass="9918">MSEEQRSSSISLVSALRFELDRARMQVDQLIQEQRSNRYEIDYLLKQFAEEKAAWKSKERDKIRNAISSIAGELEVEKKLRKTN</sequence>
<dbReference type="AlphaFoldDB" id="A0AAU9RF42"/>
<dbReference type="PANTHER" id="PTHR31071">
    <property type="entry name" value="GB|AAF24581.1"/>
    <property type="match status" value="1"/>
</dbReference>
<proteinExistence type="predicted"/>
<dbReference type="PANTHER" id="PTHR31071:SF16">
    <property type="entry name" value="MYB-LIKE PROTEIN Z ISOFORM X1"/>
    <property type="match status" value="1"/>
</dbReference>
<protein>
    <submittedName>
        <fullName evidence="1">Uncharacterized protein</fullName>
    </submittedName>
</protein>
<keyword evidence="2" id="KW-1185">Reference proteome</keyword>
<dbReference type="InterPro" id="IPR043424">
    <property type="entry name" value="BLT-like"/>
</dbReference>
<accession>A0AAU9RF42</accession>
<dbReference type="Proteomes" id="UP000836841">
    <property type="component" value="Unassembled WGS sequence"/>
</dbReference>